<organism evidence="1 2">
    <name type="scientific">Actinomadura spongiicola</name>
    <dbReference type="NCBI Taxonomy" id="2303421"/>
    <lineage>
        <taxon>Bacteria</taxon>
        <taxon>Bacillati</taxon>
        <taxon>Actinomycetota</taxon>
        <taxon>Actinomycetes</taxon>
        <taxon>Streptosporangiales</taxon>
        <taxon>Thermomonosporaceae</taxon>
        <taxon>Actinomadura</taxon>
    </lineage>
</organism>
<dbReference type="OrthoDB" id="9880029at2"/>
<proteinExistence type="predicted"/>
<keyword evidence="2" id="KW-1185">Reference proteome</keyword>
<evidence type="ECO:0000313" key="2">
    <source>
        <dbReference type="Proteomes" id="UP000262882"/>
    </source>
</evidence>
<gene>
    <name evidence="1" type="ORF">D0T12_28065</name>
</gene>
<dbReference type="AlphaFoldDB" id="A0A372G9N8"/>
<name>A0A372G9N8_9ACTN</name>
<protein>
    <submittedName>
        <fullName evidence="1">Uncharacterized protein</fullName>
    </submittedName>
</protein>
<reference evidence="1 2" key="1">
    <citation type="submission" date="2018-08" db="EMBL/GenBank/DDBJ databases">
        <title>Actinomadura spongicola sp. nov., isolated from marine sponge Leucetta chagosensis.</title>
        <authorList>
            <person name="Li L."/>
            <person name="Lin H.W."/>
        </authorList>
    </citation>
    <scope>NUCLEOTIDE SEQUENCE [LARGE SCALE GENOMIC DNA]</scope>
    <source>
        <strain evidence="1 2">LHW52907</strain>
    </source>
</reference>
<dbReference type="RefSeq" id="WP_147339663.1">
    <property type="nucleotide sequence ID" value="NZ_QVNQ01000010.1"/>
</dbReference>
<dbReference type="EMBL" id="QVNQ01000010">
    <property type="protein sequence ID" value="RFS82106.1"/>
    <property type="molecule type" value="Genomic_DNA"/>
</dbReference>
<dbReference type="Proteomes" id="UP000262882">
    <property type="component" value="Unassembled WGS sequence"/>
</dbReference>
<sequence>MSDENVWRPSRARWAGPDGVVWRRQQKWLTERDARRFFRRKTGRVAVEASASQVLTWLRSEERAAFWGAHVAGHVDDLQRHVPRNEKGVTYHVSVWKSETGERLTLLSEMC</sequence>
<evidence type="ECO:0000313" key="1">
    <source>
        <dbReference type="EMBL" id="RFS82106.1"/>
    </source>
</evidence>
<accession>A0A372G9N8</accession>
<comment type="caution">
    <text evidence="1">The sequence shown here is derived from an EMBL/GenBank/DDBJ whole genome shotgun (WGS) entry which is preliminary data.</text>
</comment>